<reference evidence="1 2" key="1">
    <citation type="submission" date="2018-03" db="EMBL/GenBank/DDBJ databases">
        <title>Bacillus urumqiensis sp. nov., a moderately haloalkaliphilic bacterium isolated from a salt lake.</title>
        <authorList>
            <person name="Zhao B."/>
            <person name="Liao Z."/>
        </authorList>
    </citation>
    <scope>NUCLEOTIDE SEQUENCE [LARGE SCALE GENOMIC DNA]</scope>
    <source>
        <strain evidence="1 2">BZ-SZ-XJ18</strain>
    </source>
</reference>
<evidence type="ECO:0000313" key="1">
    <source>
        <dbReference type="EMBL" id="PRO65340.1"/>
    </source>
</evidence>
<gene>
    <name evidence="1" type="ORF">C6I21_09255</name>
</gene>
<dbReference type="EMBL" id="PVNS01000008">
    <property type="protein sequence ID" value="PRO65340.1"/>
    <property type="molecule type" value="Genomic_DNA"/>
</dbReference>
<dbReference type="AlphaFoldDB" id="A0A2P6MGI1"/>
<accession>A0A2P6MGI1</accession>
<protein>
    <recommendedName>
        <fullName evidence="3">ATP-grasp domain-containing protein</fullName>
    </recommendedName>
</protein>
<dbReference type="SUPFAM" id="SSF56059">
    <property type="entry name" value="Glutathione synthetase ATP-binding domain-like"/>
    <property type="match status" value="1"/>
</dbReference>
<evidence type="ECO:0000313" key="2">
    <source>
        <dbReference type="Proteomes" id="UP000243650"/>
    </source>
</evidence>
<dbReference type="Pfam" id="PF15632">
    <property type="entry name" value="ATPgrasp_Ter"/>
    <property type="match status" value="1"/>
</dbReference>
<comment type="caution">
    <text evidence="1">The sequence shown here is derived from an EMBL/GenBank/DDBJ whole genome shotgun (WGS) entry which is preliminary data.</text>
</comment>
<name>A0A2P6MGI1_ALKUR</name>
<sequence length="339" mass="38715">MRGLREIDGVTIIGCDRRQVNAGRPFCDRFYQISSVHDEDQYILDIQRIVQEENVDLVFPSLHEEIDIYHRRRGEIPSRSIAPVTQSVNRMTDKGEAYAFMEAHGMKKHIPRYTLFHTNEELRKALMRFSDTRYTVAKDTNAHGALGFALLTDKEGYLQALSEGKKSVVWEEDYAAIPHHGRKMLMEYLAGQEYSVDMYLHRGKACAVIPRRRSGVASGIVLDGVVVEDQQLMKLAEEVGTLFMTDGFLNLQFMEQDGEYLLTDLNPRFCGSQIMSLGAGVNFPEIALRCSLDGECPEISPKWNTRMVRYRDQFFMEENGKDPFPEQLAENLSIPGSKE</sequence>
<organism evidence="1 2">
    <name type="scientific">Alkalicoccus urumqiensis</name>
    <name type="common">Bacillus urumqiensis</name>
    <dbReference type="NCBI Taxonomy" id="1548213"/>
    <lineage>
        <taxon>Bacteria</taxon>
        <taxon>Bacillati</taxon>
        <taxon>Bacillota</taxon>
        <taxon>Bacilli</taxon>
        <taxon>Bacillales</taxon>
        <taxon>Bacillaceae</taxon>
        <taxon>Alkalicoccus</taxon>
    </lineage>
</organism>
<dbReference type="Gene3D" id="3.30.470.20">
    <property type="entry name" value="ATP-grasp fold, B domain"/>
    <property type="match status" value="1"/>
</dbReference>
<keyword evidence="2" id="KW-1185">Reference proteome</keyword>
<dbReference type="Gene3D" id="3.40.50.20">
    <property type="match status" value="1"/>
</dbReference>
<proteinExistence type="predicted"/>
<evidence type="ECO:0008006" key="3">
    <source>
        <dbReference type="Google" id="ProtNLM"/>
    </source>
</evidence>
<dbReference type="Proteomes" id="UP000243650">
    <property type="component" value="Unassembled WGS sequence"/>
</dbReference>